<feature type="chain" id="PRO_5046568953" evidence="1">
    <location>
        <begin position="39"/>
        <end position="374"/>
    </location>
</feature>
<evidence type="ECO:0000313" key="4">
    <source>
        <dbReference type="Proteomes" id="UP001500957"/>
    </source>
</evidence>
<keyword evidence="1" id="KW-0732">Signal</keyword>
<dbReference type="PANTHER" id="PTHR43798:SF33">
    <property type="entry name" value="HYDROLASE, PUTATIVE (AFU_ORTHOLOGUE AFUA_2G14860)-RELATED"/>
    <property type="match status" value="1"/>
</dbReference>
<feature type="domain" description="AB hydrolase-1" evidence="2">
    <location>
        <begin position="101"/>
        <end position="354"/>
    </location>
</feature>
<organism evidence="3 4">
    <name type="scientific">Sporichthya brevicatena</name>
    <dbReference type="NCBI Taxonomy" id="171442"/>
    <lineage>
        <taxon>Bacteria</taxon>
        <taxon>Bacillati</taxon>
        <taxon>Actinomycetota</taxon>
        <taxon>Actinomycetes</taxon>
        <taxon>Sporichthyales</taxon>
        <taxon>Sporichthyaceae</taxon>
        <taxon>Sporichthya</taxon>
    </lineage>
</organism>
<dbReference type="EMBL" id="BAAAHE010000027">
    <property type="protein sequence ID" value="GAA0627123.1"/>
    <property type="molecule type" value="Genomic_DNA"/>
</dbReference>
<accession>A0ABN1H2F0</accession>
<gene>
    <name evidence="3" type="ORF">GCM10009547_33360</name>
</gene>
<dbReference type="InterPro" id="IPR029058">
    <property type="entry name" value="AB_hydrolase_fold"/>
</dbReference>
<dbReference type="PANTHER" id="PTHR43798">
    <property type="entry name" value="MONOACYLGLYCEROL LIPASE"/>
    <property type="match status" value="1"/>
</dbReference>
<dbReference type="Pfam" id="PF12697">
    <property type="entry name" value="Abhydrolase_6"/>
    <property type="match status" value="1"/>
</dbReference>
<dbReference type="InterPro" id="IPR000073">
    <property type="entry name" value="AB_hydrolase_1"/>
</dbReference>
<dbReference type="RefSeq" id="WP_344606769.1">
    <property type="nucleotide sequence ID" value="NZ_BAAAHE010000027.1"/>
</dbReference>
<feature type="signal peptide" evidence="1">
    <location>
        <begin position="1"/>
        <end position="38"/>
    </location>
</feature>
<dbReference type="GO" id="GO:0016787">
    <property type="term" value="F:hydrolase activity"/>
    <property type="evidence" value="ECO:0007669"/>
    <property type="project" value="UniProtKB-KW"/>
</dbReference>
<dbReference type="Proteomes" id="UP001500957">
    <property type="component" value="Unassembled WGS sequence"/>
</dbReference>
<reference evidence="4" key="1">
    <citation type="journal article" date="2019" name="Int. J. Syst. Evol. Microbiol.">
        <title>The Global Catalogue of Microorganisms (GCM) 10K type strain sequencing project: providing services to taxonomists for standard genome sequencing and annotation.</title>
        <authorList>
            <consortium name="The Broad Institute Genomics Platform"/>
            <consortium name="The Broad Institute Genome Sequencing Center for Infectious Disease"/>
            <person name="Wu L."/>
            <person name="Ma J."/>
        </authorList>
    </citation>
    <scope>NUCLEOTIDE SEQUENCE [LARGE SCALE GENOMIC DNA]</scope>
    <source>
        <strain evidence="4">JCM 10671</strain>
    </source>
</reference>
<proteinExistence type="predicted"/>
<evidence type="ECO:0000256" key="1">
    <source>
        <dbReference type="SAM" id="SignalP"/>
    </source>
</evidence>
<keyword evidence="3" id="KW-0378">Hydrolase</keyword>
<keyword evidence="4" id="KW-1185">Reference proteome</keyword>
<evidence type="ECO:0000313" key="3">
    <source>
        <dbReference type="EMBL" id="GAA0627123.1"/>
    </source>
</evidence>
<comment type="caution">
    <text evidence="3">The sequence shown here is derived from an EMBL/GenBank/DDBJ whole genome shotgun (WGS) entry which is preliminary data.</text>
</comment>
<sequence>MPIPTSRARRWGATLRIALAGALTATAVAALGSSPATAAANRPAVVGSAVDIPVRFTVVNRNTTGIPCQNEPDGQTYTVHANLVGPRDLIRASSPAVTMYLHGLGYSSFFFHLTEVPEYDYALKQATQGHVSLVVDRLGNPAHDDLPDGLATCLPAQADIADQIADALRAGNYKAAGNVLPRFGRVILAGHSAGGLIAEITQAVFASAEAVAVIGYTHYPSTLALQTLSASGQDCLTAPQHARGDSGAPNYAPFGRTDAEFAAAHFYDLEPAVAEIVLRKRNRDACGDLLSATQGYLATNLMTPAITVPTLLILGTQDALFPPPGPELQVQTAYPQAPRLSFVQLEGTGHAITLGRTAEKFRSIMAQWLAENQA</sequence>
<dbReference type="Gene3D" id="3.40.50.1820">
    <property type="entry name" value="alpha/beta hydrolase"/>
    <property type="match status" value="1"/>
</dbReference>
<dbReference type="InterPro" id="IPR050266">
    <property type="entry name" value="AB_hydrolase_sf"/>
</dbReference>
<evidence type="ECO:0000259" key="2">
    <source>
        <dbReference type="Pfam" id="PF12697"/>
    </source>
</evidence>
<name>A0ABN1H2F0_9ACTN</name>
<dbReference type="SUPFAM" id="SSF53474">
    <property type="entry name" value="alpha/beta-Hydrolases"/>
    <property type="match status" value="1"/>
</dbReference>
<protein>
    <submittedName>
        <fullName evidence="3">Alpha/beta hydrolase</fullName>
    </submittedName>
</protein>